<protein>
    <recommendedName>
        <fullName evidence="10">G-protein coupled receptors family 1 profile domain-containing protein</fullName>
    </recommendedName>
</protein>
<organism evidence="11">
    <name type="scientific">Capitella teleta</name>
    <name type="common">Polychaete worm</name>
    <dbReference type="NCBI Taxonomy" id="283909"/>
    <lineage>
        <taxon>Eukaryota</taxon>
        <taxon>Metazoa</taxon>
        <taxon>Spiralia</taxon>
        <taxon>Lophotrochozoa</taxon>
        <taxon>Annelida</taxon>
        <taxon>Polychaeta</taxon>
        <taxon>Sedentaria</taxon>
        <taxon>Scolecida</taxon>
        <taxon>Capitellidae</taxon>
        <taxon>Capitella</taxon>
    </lineage>
</organism>
<dbReference type="SUPFAM" id="SSF81321">
    <property type="entry name" value="Family A G protein-coupled receptor-like"/>
    <property type="match status" value="1"/>
</dbReference>
<dbReference type="HOGENOM" id="CLU_1483330_0_0_1"/>
<keyword evidence="13" id="KW-1185">Reference proteome</keyword>
<evidence type="ECO:0000256" key="2">
    <source>
        <dbReference type="ARBA" id="ARBA00022475"/>
    </source>
</evidence>
<accession>R7VB07</accession>
<evidence type="ECO:0000313" key="11">
    <source>
        <dbReference type="EMBL" id="ELU15794.1"/>
    </source>
</evidence>
<gene>
    <name evidence="11" type="ORF">CAPTEDRAFT_215738</name>
</gene>
<keyword evidence="6 9" id="KW-0472">Membrane</keyword>
<keyword evidence="2" id="KW-1003">Cell membrane</keyword>
<keyword evidence="5" id="KW-0297">G-protein coupled receptor</keyword>
<dbReference type="GO" id="GO:0005886">
    <property type="term" value="C:plasma membrane"/>
    <property type="evidence" value="ECO:0007669"/>
    <property type="project" value="UniProtKB-SubCell"/>
</dbReference>
<evidence type="ECO:0000256" key="4">
    <source>
        <dbReference type="ARBA" id="ARBA00022989"/>
    </source>
</evidence>
<feature type="transmembrane region" description="Helical" evidence="9">
    <location>
        <begin position="34"/>
        <end position="60"/>
    </location>
</feature>
<reference evidence="11 13" key="2">
    <citation type="journal article" date="2013" name="Nature">
        <title>Insights into bilaterian evolution from three spiralian genomes.</title>
        <authorList>
            <person name="Simakov O."/>
            <person name="Marletaz F."/>
            <person name="Cho S.J."/>
            <person name="Edsinger-Gonzales E."/>
            <person name="Havlak P."/>
            <person name="Hellsten U."/>
            <person name="Kuo D.H."/>
            <person name="Larsson T."/>
            <person name="Lv J."/>
            <person name="Arendt D."/>
            <person name="Savage R."/>
            <person name="Osoegawa K."/>
            <person name="de Jong P."/>
            <person name="Grimwood J."/>
            <person name="Chapman J.A."/>
            <person name="Shapiro H."/>
            <person name="Aerts A."/>
            <person name="Otillar R.P."/>
            <person name="Terry A.Y."/>
            <person name="Boore J.L."/>
            <person name="Grigoriev I.V."/>
            <person name="Lindberg D.R."/>
            <person name="Seaver E.C."/>
            <person name="Weisblat D.A."/>
            <person name="Putnam N.H."/>
            <person name="Rokhsar D.S."/>
        </authorList>
    </citation>
    <scope>NUCLEOTIDE SEQUENCE</scope>
    <source>
        <strain evidence="11 13">I ESC-2004</strain>
    </source>
</reference>
<name>R7VB07_CAPTE</name>
<comment type="subcellular location">
    <subcellularLocation>
        <location evidence="1">Cell membrane</location>
        <topology evidence="1">Multi-pass membrane protein</topology>
    </subcellularLocation>
</comment>
<dbReference type="CDD" id="cd00637">
    <property type="entry name" value="7tm_classA_rhodopsin-like"/>
    <property type="match status" value="1"/>
</dbReference>
<dbReference type="OrthoDB" id="6153266at2759"/>
<feature type="domain" description="G-protein coupled receptors family 1 profile" evidence="10">
    <location>
        <begin position="52"/>
        <end position="136"/>
    </location>
</feature>
<dbReference type="PRINTS" id="PR00237">
    <property type="entry name" value="GPCRRHODOPSN"/>
</dbReference>
<keyword evidence="4 9" id="KW-1133">Transmembrane helix</keyword>
<dbReference type="EMBL" id="AMQN01004452">
    <property type="status" value="NOT_ANNOTATED_CDS"/>
    <property type="molecule type" value="Genomic_DNA"/>
</dbReference>
<dbReference type="InterPro" id="IPR017452">
    <property type="entry name" value="GPCR_Rhodpsn_7TM"/>
</dbReference>
<keyword evidence="7" id="KW-0675">Receptor</keyword>
<dbReference type="AlphaFoldDB" id="R7VB07"/>
<evidence type="ECO:0000259" key="10">
    <source>
        <dbReference type="PROSITE" id="PS50262"/>
    </source>
</evidence>
<reference evidence="13" key="1">
    <citation type="submission" date="2012-12" db="EMBL/GenBank/DDBJ databases">
        <authorList>
            <person name="Hellsten U."/>
            <person name="Grimwood J."/>
            <person name="Chapman J.A."/>
            <person name="Shapiro H."/>
            <person name="Aerts A."/>
            <person name="Otillar R.P."/>
            <person name="Terry A.Y."/>
            <person name="Boore J.L."/>
            <person name="Simakov O."/>
            <person name="Marletaz F."/>
            <person name="Cho S.-J."/>
            <person name="Edsinger-Gonzales E."/>
            <person name="Havlak P."/>
            <person name="Kuo D.-H."/>
            <person name="Larsson T."/>
            <person name="Lv J."/>
            <person name="Arendt D."/>
            <person name="Savage R."/>
            <person name="Osoegawa K."/>
            <person name="de Jong P."/>
            <person name="Lindberg D.R."/>
            <person name="Seaver E.C."/>
            <person name="Weisblat D.A."/>
            <person name="Putnam N.H."/>
            <person name="Grigoriev I.V."/>
            <person name="Rokhsar D.S."/>
        </authorList>
    </citation>
    <scope>NUCLEOTIDE SEQUENCE</scope>
    <source>
        <strain evidence="13">I ESC-2004</strain>
    </source>
</reference>
<evidence type="ECO:0000256" key="7">
    <source>
        <dbReference type="ARBA" id="ARBA00023170"/>
    </source>
</evidence>
<dbReference type="GO" id="GO:0007218">
    <property type="term" value="P:neuropeptide signaling pathway"/>
    <property type="evidence" value="ECO:0007669"/>
    <property type="project" value="TreeGrafter"/>
</dbReference>
<dbReference type="EMBL" id="KB293569">
    <property type="protein sequence ID" value="ELU15794.1"/>
    <property type="molecule type" value="Genomic_DNA"/>
</dbReference>
<proteinExistence type="predicted"/>
<dbReference type="InterPro" id="IPR000276">
    <property type="entry name" value="GPCR_Rhodpsn"/>
</dbReference>
<feature type="transmembrane region" description="Helical" evidence="9">
    <location>
        <begin position="72"/>
        <end position="91"/>
    </location>
</feature>
<keyword evidence="8" id="KW-0807">Transducer</keyword>
<keyword evidence="3 9" id="KW-0812">Transmembrane</keyword>
<dbReference type="Pfam" id="PF00001">
    <property type="entry name" value="7tm_1"/>
    <property type="match status" value="1"/>
</dbReference>
<evidence type="ECO:0000256" key="9">
    <source>
        <dbReference type="SAM" id="Phobius"/>
    </source>
</evidence>
<dbReference type="EnsemblMetazoa" id="CapteT215738">
    <property type="protein sequence ID" value="CapteP215738"/>
    <property type="gene ID" value="CapteG215738"/>
</dbReference>
<dbReference type="Proteomes" id="UP000014760">
    <property type="component" value="Unassembled WGS sequence"/>
</dbReference>
<dbReference type="Gene3D" id="1.20.1070.10">
    <property type="entry name" value="Rhodopsin 7-helix transmembrane proteins"/>
    <property type="match status" value="1"/>
</dbReference>
<dbReference type="EMBL" id="AMQN01004451">
    <property type="status" value="NOT_ANNOTATED_CDS"/>
    <property type="molecule type" value="Genomic_DNA"/>
</dbReference>
<evidence type="ECO:0000313" key="12">
    <source>
        <dbReference type="EnsemblMetazoa" id="CapteP215738"/>
    </source>
</evidence>
<evidence type="ECO:0000256" key="6">
    <source>
        <dbReference type="ARBA" id="ARBA00023136"/>
    </source>
</evidence>
<evidence type="ECO:0000256" key="3">
    <source>
        <dbReference type="ARBA" id="ARBA00022692"/>
    </source>
</evidence>
<reference evidence="12" key="3">
    <citation type="submission" date="2015-06" db="UniProtKB">
        <authorList>
            <consortium name="EnsemblMetazoa"/>
        </authorList>
    </citation>
    <scope>IDENTIFICATION</scope>
</reference>
<dbReference type="PROSITE" id="PS50262">
    <property type="entry name" value="G_PROTEIN_RECEP_F1_2"/>
    <property type="match status" value="1"/>
</dbReference>
<sequence length="182" mass="20413">MNTEATASSTENQETITPTFASLSLAQLKQCNDYYIVSAAFIGAFVLLGLVGNSLTVYVFRKASNQTSTMYLICNLAVVDVMVTLLFLPVALPPSVGTLSIFYIAYVSNLAYTLNQISIFFTTILVWQRYISVCKPHDVKYWTKLGYRVKIYEEELPEKAGDAFVCMEKGFCEFSMFVCLFV</sequence>
<feature type="transmembrane region" description="Helical" evidence="9">
    <location>
        <begin position="103"/>
        <end position="127"/>
    </location>
</feature>
<evidence type="ECO:0000256" key="1">
    <source>
        <dbReference type="ARBA" id="ARBA00004651"/>
    </source>
</evidence>
<evidence type="ECO:0000256" key="8">
    <source>
        <dbReference type="ARBA" id="ARBA00023224"/>
    </source>
</evidence>
<evidence type="ECO:0000256" key="5">
    <source>
        <dbReference type="ARBA" id="ARBA00023040"/>
    </source>
</evidence>
<evidence type="ECO:0000313" key="13">
    <source>
        <dbReference type="Proteomes" id="UP000014760"/>
    </source>
</evidence>
<dbReference type="GO" id="GO:0008528">
    <property type="term" value="F:G protein-coupled peptide receptor activity"/>
    <property type="evidence" value="ECO:0007669"/>
    <property type="project" value="TreeGrafter"/>
</dbReference>
<dbReference type="PANTHER" id="PTHR24230">
    <property type="entry name" value="G-PROTEIN COUPLED RECEPTOR"/>
    <property type="match status" value="1"/>
</dbReference>